<dbReference type="GO" id="GO:0008299">
    <property type="term" value="P:isoprenoid biosynthetic process"/>
    <property type="evidence" value="ECO:0007669"/>
    <property type="project" value="InterPro"/>
</dbReference>
<gene>
    <name evidence="8" type="primary">HMDH</name>
    <name evidence="8" type="ORF">TR88708</name>
</gene>
<evidence type="ECO:0000256" key="3">
    <source>
        <dbReference type="ARBA" id="ARBA00012999"/>
    </source>
</evidence>
<comment type="similarity">
    <text evidence="2">Belongs to the HMG-CoA reductase family.</text>
</comment>
<dbReference type="SUPFAM" id="SSF56542">
    <property type="entry name" value="Substrate-binding domain of HMG-CoA reductase"/>
    <property type="match status" value="1"/>
</dbReference>
<dbReference type="PANTHER" id="PTHR10572">
    <property type="entry name" value="3-HYDROXY-3-METHYLGLUTARYL-COENZYME A REDUCTASE"/>
    <property type="match status" value="1"/>
</dbReference>
<evidence type="ECO:0000256" key="4">
    <source>
        <dbReference type="ARBA" id="ARBA00016920"/>
    </source>
</evidence>
<protein>
    <recommendedName>
        <fullName evidence="4">3-hydroxy-3-methylglutaryl-coenzyme A reductase</fullName>
        <ecNumber evidence="3">1.1.1.34</ecNumber>
    </recommendedName>
</protein>
<dbReference type="InterPro" id="IPR002202">
    <property type="entry name" value="HMG_CoA_Rdtase"/>
</dbReference>
<dbReference type="InterPro" id="IPR009029">
    <property type="entry name" value="HMG_CoA_Rdtase_sub-bd_dom_sf"/>
</dbReference>
<dbReference type="FunFam" id="3.30.70.420:FF:000001">
    <property type="entry name" value="3-hydroxy-3-methylglutaryl coenzyme A reductase"/>
    <property type="match status" value="1"/>
</dbReference>
<evidence type="ECO:0000256" key="2">
    <source>
        <dbReference type="ARBA" id="ARBA00007661"/>
    </source>
</evidence>
<proteinExistence type="inferred from homology"/>
<evidence type="ECO:0000313" key="8">
    <source>
        <dbReference type="EMBL" id="JAP51652.1"/>
    </source>
</evidence>
<dbReference type="PROSITE" id="PS50065">
    <property type="entry name" value="HMG_COA_REDUCTASE_4"/>
    <property type="match status" value="1"/>
</dbReference>
<dbReference type="PROSITE" id="PS00318">
    <property type="entry name" value="HMG_COA_REDUCTASE_2"/>
    <property type="match status" value="1"/>
</dbReference>
<keyword evidence="7" id="KW-0472">Membrane</keyword>
<dbReference type="EC" id="1.1.1.34" evidence="3"/>
<evidence type="ECO:0000256" key="1">
    <source>
        <dbReference type="ARBA" id="ARBA00005084"/>
    </source>
</evidence>
<dbReference type="PRINTS" id="PR00071">
    <property type="entry name" value="HMGCOARDTASE"/>
</dbReference>
<keyword evidence="7" id="KW-0812">Transmembrane</keyword>
<dbReference type="AlphaFoldDB" id="A0A0X3PT78"/>
<dbReference type="SUPFAM" id="SSF55035">
    <property type="entry name" value="NAD-binding domain of HMG-CoA reductase"/>
    <property type="match status" value="1"/>
</dbReference>
<dbReference type="InterPro" id="IPR004554">
    <property type="entry name" value="HMG_CoA_Rdtase_eu_arc"/>
</dbReference>
<keyword evidence="6" id="KW-0560">Oxidoreductase</keyword>
<dbReference type="GO" id="GO:0016126">
    <property type="term" value="P:sterol biosynthetic process"/>
    <property type="evidence" value="ECO:0007669"/>
    <property type="project" value="TreeGrafter"/>
</dbReference>
<keyword evidence="5" id="KW-0521">NADP</keyword>
<keyword evidence="7" id="KW-1133">Transmembrane helix</keyword>
<dbReference type="InterPro" id="IPR023076">
    <property type="entry name" value="HMG_CoA_Rdtase_CS"/>
</dbReference>
<dbReference type="EMBL" id="GEEE01011573">
    <property type="protein sequence ID" value="JAP51652.1"/>
    <property type="molecule type" value="Transcribed_RNA"/>
</dbReference>
<dbReference type="GO" id="GO:0015936">
    <property type="term" value="P:coenzyme A metabolic process"/>
    <property type="evidence" value="ECO:0007669"/>
    <property type="project" value="InterPro"/>
</dbReference>
<name>A0A0X3PT78_SCHSO</name>
<dbReference type="Gene3D" id="1.10.3270.10">
    <property type="entry name" value="HMGR, N-terminal domain"/>
    <property type="match status" value="1"/>
</dbReference>
<dbReference type="InterPro" id="IPR023282">
    <property type="entry name" value="HMG_CoA_Rdtase_N"/>
</dbReference>
<evidence type="ECO:0000256" key="5">
    <source>
        <dbReference type="ARBA" id="ARBA00022857"/>
    </source>
</evidence>
<evidence type="ECO:0000256" key="6">
    <source>
        <dbReference type="ARBA" id="ARBA00023002"/>
    </source>
</evidence>
<sequence length="906" mass="99284">MADFGILQIVNHFYSLPFFLGDLSLRNTLQTLFIWAVVVSHCALVSVRRIDLLVSYSSFSFSRTNYHYVFIILVSIAFSIWRFLGIISSLNCQDMKTNIVGAKQRTPPFKRALTISVLSALIIASTCCKPLTLEHLLIISLSIVLSNWRFMPTLFKVCLAVAAVDYTRFTREHYVRTHTSEAYNFLYTIRVAMVDHYFKLFALTLVSRLSGIYISSLCDGLVVHIVVLLFSKFSLLPVLIRLYSGVDSHLSAEFTLPRLVARLRGPFSRIRTRTCSASTSGPNRVSDMRMPVFPCSDSEVPRYYIKLVAATFFSILNAGLSLKECYSTEDDIWRALTKGLLKPTTLWVIFGTLVVQRSLIGLVIHIFSKTCGCEKCLLTKYKDAGKRANSESDTSVCFDHIQGCEIAEKCSFNNTLFTNQMNSTRVNFGVVPKSVQGTRPAQPKLPAVKASATLSSKRIADLDDAEVLELISTGKLKTRELESALENLARAIRIRRQDLGLRLTNPHALERIPHCNFDYRPVIGQCCEEVIGFVPIPLGKVGPLLLDGREHYVPLATTEGCLIASTNRGCRALYLSGGVTTAVFRDQMTRAPVVAFPSVCEVVECMAWLESKKGFAMLRDAFNETSSHADLLSIFPNPCGRYLHLRFAARTGEAMGMNMVSKGTDRALRVLCTQFPRMQVVSLSGNMCTDKKPAAINYILGRGKSVLAEAHLPDSVIASILHTNASSLAHLARVKNWTGSAMAGSPGMAGCNAHAANLVAALFASTGQDLAQVVNSSACITQLELEPSGGLYISVTMPCLEVGTVGGGTRLPAQRACIEMLDLSLERPSEHLARLLAGVVVAGELSLLAALATNDLVEAHMRLNRASAASQRAGADLCSIEKEVAAETEETTADDLTAPDVQHTFM</sequence>
<accession>A0A0X3PT78</accession>
<evidence type="ECO:0000256" key="7">
    <source>
        <dbReference type="SAM" id="Phobius"/>
    </source>
</evidence>
<organism evidence="8">
    <name type="scientific">Schistocephalus solidus</name>
    <name type="common">Tapeworm</name>
    <dbReference type="NCBI Taxonomy" id="70667"/>
    <lineage>
        <taxon>Eukaryota</taxon>
        <taxon>Metazoa</taxon>
        <taxon>Spiralia</taxon>
        <taxon>Lophotrochozoa</taxon>
        <taxon>Platyhelminthes</taxon>
        <taxon>Cestoda</taxon>
        <taxon>Eucestoda</taxon>
        <taxon>Diphyllobothriidea</taxon>
        <taxon>Diphyllobothriidae</taxon>
        <taxon>Schistocephalus</taxon>
    </lineage>
</organism>
<dbReference type="Pfam" id="PF00368">
    <property type="entry name" value="HMG-CoA_red"/>
    <property type="match status" value="1"/>
</dbReference>
<dbReference type="GO" id="GO:0005778">
    <property type="term" value="C:peroxisomal membrane"/>
    <property type="evidence" value="ECO:0007669"/>
    <property type="project" value="TreeGrafter"/>
</dbReference>
<dbReference type="PANTHER" id="PTHR10572:SF24">
    <property type="entry name" value="3-HYDROXY-3-METHYLGLUTARYL-COENZYME A REDUCTASE"/>
    <property type="match status" value="1"/>
</dbReference>
<dbReference type="CDD" id="cd00643">
    <property type="entry name" value="HMG-CoA_reductase_classI"/>
    <property type="match status" value="1"/>
</dbReference>
<reference evidence="8" key="1">
    <citation type="submission" date="2016-01" db="EMBL/GenBank/DDBJ databases">
        <title>Reference transcriptome for the parasite Schistocephalus solidus: insights into the molecular evolution of parasitism.</title>
        <authorList>
            <person name="Hebert F.O."/>
            <person name="Grambauer S."/>
            <person name="Barber I."/>
            <person name="Landry C.R."/>
            <person name="Aubin-Horth N."/>
        </authorList>
    </citation>
    <scope>NUCLEOTIDE SEQUENCE</scope>
</reference>
<feature type="transmembrane region" description="Helical" evidence="7">
    <location>
        <begin position="32"/>
        <end position="50"/>
    </location>
</feature>
<dbReference type="GO" id="GO:0004420">
    <property type="term" value="F:hydroxymethylglutaryl-CoA reductase (NADPH) activity"/>
    <property type="evidence" value="ECO:0007669"/>
    <property type="project" value="UniProtKB-EC"/>
</dbReference>
<dbReference type="Gene3D" id="3.30.70.420">
    <property type="entry name" value="Hydroxymethylglutaryl-CoA reductase, class I/II, NAD/NADP-binding domain"/>
    <property type="match status" value="1"/>
</dbReference>
<dbReference type="Gene3D" id="3.90.770.10">
    <property type="entry name" value="3-hydroxy-3-methylglutaryl-coenzyme A Reductase, Chain A, domain 2"/>
    <property type="match status" value="1"/>
</dbReference>
<dbReference type="InterPro" id="IPR023074">
    <property type="entry name" value="HMG_CoA_Rdtase_cat_sf"/>
</dbReference>
<feature type="transmembrane region" description="Helical" evidence="7">
    <location>
        <begin position="70"/>
        <end position="91"/>
    </location>
</feature>
<comment type="pathway">
    <text evidence="1">Metabolic intermediate biosynthesis; (R)-mevalonate biosynthesis; (R)-mevalonate from acetyl-CoA: step 3/3.</text>
</comment>
<dbReference type="GO" id="GO:0005789">
    <property type="term" value="C:endoplasmic reticulum membrane"/>
    <property type="evidence" value="ECO:0007669"/>
    <property type="project" value="TreeGrafter"/>
</dbReference>
<dbReference type="InterPro" id="IPR009023">
    <property type="entry name" value="HMG_CoA_Rdtase_NAD(P)-bd_sf"/>
</dbReference>